<evidence type="ECO:0000256" key="13">
    <source>
        <dbReference type="ARBA" id="ARBA00023136"/>
    </source>
</evidence>
<dbReference type="InterPro" id="IPR036097">
    <property type="entry name" value="HisK_dim/P_sf"/>
</dbReference>
<evidence type="ECO:0000256" key="9">
    <source>
        <dbReference type="ARBA" id="ARBA00022777"/>
    </source>
</evidence>
<dbReference type="Gene3D" id="1.10.287.130">
    <property type="match status" value="1"/>
</dbReference>
<evidence type="ECO:0000313" key="18">
    <source>
        <dbReference type="Proteomes" id="UP000824082"/>
    </source>
</evidence>
<dbReference type="GO" id="GO:0005886">
    <property type="term" value="C:plasma membrane"/>
    <property type="evidence" value="ECO:0007669"/>
    <property type="project" value="UniProtKB-SubCell"/>
</dbReference>
<protein>
    <recommendedName>
        <fullName evidence="3">histidine kinase</fullName>
        <ecNumber evidence="3">2.7.13.3</ecNumber>
    </recommendedName>
</protein>
<dbReference type="AlphaFoldDB" id="A0A9D1IV92"/>
<dbReference type="SUPFAM" id="SSF47384">
    <property type="entry name" value="Homodimeric domain of signal transducing histidine kinase"/>
    <property type="match status" value="1"/>
</dbReference>
<dbReference type="CDD" id="cd00082">
    <property type="entry name" value="HisKA"/>
    <property type="match status" value="1"/>
</dbReference>
<dbReference type="InterPro" id="IPR003594">
    <property type="entry name" value="HATPase_dom"/>
</dbReference>
<dbReference type="InterPro" id="IPR005467">
    <property type="entry name" value="His_kinase_dom"/>
</dbReference>
<evidence type="ECO:0000259" key="16">
    <source>
        <dbReference type="PROSITE" id="PS50885"/>
    </source>
</evidence>
<reference evidence="17" key="1">
    <citation type="submission" date="2020-10" db="EMBL/GenBank/DDBJ databases">
        <authorList>
            <person name="Gilroy R."/>
        </authorList>
    </citation>
    <scope>NUCLEOTIDE SEQUENCE</scope>
    <source>
        <strain evidence="17">4509</strain>
    </source>
</reference>
<comment type="subcellular location">
    <subcellularLocation>
        <location evidence="2">Cell membrane</location>
        <topology evidence="2">Multi-pass membrane protein</topology>
    </subcellularLocation>
</comment>
<evidence type="ECO:0000256" key="11">
    <source>
        <dbReference type="ARBA" id="ARBA00022989"/>
    </source>
</evidence>
<dbReference type="PROSITE" id="PS50885">
    <property type="entry name" value="HAMP"/>
    <property type="match status" value="1"/>
</dbReference>
<dbReference type="SMART" id="SM00388">
    <property type="entry name" value="HisKA"/>
    <property type="match status" value="1"/>
</dbReference>
<keyword evidence="13 14" id="KW-0472">Membrane</keyword>
<dbReference type="Gene3D" id="6.10.340.10">
    <property type="match status" value="1"/>
</dbReference>
<dbReference type="CDD" id="cd06225">
    <property type="entry name" value="HAMP"/>
    <property type="match status" value="1"/>
</dbReference>
<gene>
    <name evidence="17" type="ORF">IAD19_08940</name>
</gene>
<keyword evidence="6" id="KW-0808">Transferase</keyword>
<keyword evidence="8" id="KW-0547">Nucleotide-binding</keyword>
<dbReference type="SUPFAM" id="SSF55874">
    <property type="entry name" value="ATPase domain of HSP90 chaperone/DNA topoisomerase II/histidine kinase"/>
    <property type="match status" value="1"/>
</dbReference>
<evidence type="ECO:0000256" key="12">
    <source>
        <dbReference type="ARBA" id="ARBA00023012"/>
    </source>
</evidence>
<dbReference type="SMART" id="SM00387">
    <property type="entry name" value="HATPase_c"/>
    <property type="match status" value="1"/>
</dbReference>
<keyword evidence="11 14" id="KW-1133">Transmembrane helix</keyword>
<name>A0A9D1IV92_9FIRM</name>
<proteinExistence type="predicted"/>
<dbReference type="GO" id="GO:0000155">
    <property type="term" value="F:phosphorelay sensor kinase activity"/>
    <property type="evidence" value="ECO:0007669"/>
    <property type="project" value="InterPro"/>
</dbReference>
<evidence type="ECO:0000256" key="10">
    <source>
        <dbReference type="ARBA" id="ARBA00022840"/>
    </source>
</evidence>
<dbReference type="PRINTS" id="PR00344">
    <property type="entry name" value="BCTRLSENSOR"/>
</dbReference>
<keyword evidence="4" id="KW-1003">Cell membrane</keyword>
<dbReference type="InterPro" id="IPR004358">
    <property type="entry name" value="Sig_transdc_His_kin-like_C"/>
</dbReference>
<evidence type="ECO:0000313" key="17">
    <source>
        <dbReference type="EMBL" id="HIU42659.1"/>
    </source>
</evidence>
<sequence length="468" mass="51918">MAIFGVAALVIAAMWIFQVFLLQGIYLAGKKSQFIADTNTMVGALLEQDTVASIHVIEDLAVKNSYYLEISDDSGAQLIGFNAMGESSVLKNNSLVRSQVVYTLLVGQERDNILFFEDTQSSTTQGYYICGVRTTIAGQDRLVLTETALAPVGEAVDAIRGQLIWVSIVLLLVATAMALYISRSITKPVKRLSQATREIAKGNLLVQVPVQGKDELSVLAQDFNIMSKEISKATALQRELVANVSHDIRTPLTMIKGYAETIKDLTGDNPEKRNQQLDIIIDESNRLNVLVNDILDLSKLQAGQQKMNFAQFDLAQKLRDIVGRYSLLESEENYQFTLSVPDHYFMVGDEVKMEQVIYNILNNAVNHTGADKKIFITLDTDELPGRVLIRDTGKGIAPEDLPLIWDRYYKPYKKDDRKGMGTGLGLSIVKAILEAHHFAYGVDSKLGEGSAFWFETAPCGKKREHKGN</sequence>
<dbReference type="EC" id="2.7.13.3" evidence="3"/>
<accession>A0A9D1IV92</accession>
<dbReference type="Pfam" id="PF02518">
    <property type="entry name" value="HATPase_c"/>
    <property type="match status" value="1"/>
</dbReference>
<feature type="domain" description="Histidine kinase" evidence="15">
    <location>
        <begin position="243"/>
        <end position="452"/>
    </location>
</feature>
<organism evidence="17 18">
    <name type="scientific">Candidatus Egerieicola faecale</name>
    <dbReference type="NCBI Taxonomy" id="2840774"/>
    <lineage>
        <taxon>Bacteria</taxon>
        <taxon>Bacillati</taxon>
        <taxon>Bacillota</taxon>
        <taxon>Clostridia</taxon>
        <taxon>Eubacteriales</taxon>
        <taxon>Oscillospiraceae</taxon>
        <taxon>Oscillospiraceae incertae sedis</taxon>
        <taxon>Candidatus Egerieicola</taxon>
    </lineage>
</organism>
<dbReference type="FunFam" id="1.10.287.130:FF:000008">
    <property type="entry name" value="Two-component sensor histidine kinase"/>
    <property type="match status" value="1"/>
</dbReference>
<reference evidence="17" key="2">
    <citation type="journal article" date="2021" name="PeerJ">
        <title>Extensive microbial diversity within the chicken gut microbiome revealed by metagenomics and culture.</title>
        <authorList>
            <person name="Gilroy R."/>
            <person name="Ravi A."/>
            <person name="Getino M."/>
            <person name="Pursley I."/>
            <person name="Horton D.L."/>
            <person name="Alikhan N.F."/>
            <person name="Baker D."/>
            <person name="Gharbi K."/>
            <person name="Hall N."/>
            <person name="Watson M."/>
            <person name="Adriaenssens E.M."/>
            <person name="Foster-Nyarko E."/>
            <person name="Jarju S."/>
            <person name="Secka A."/>
            <person name="Antonio M."/>
            <person name="Oren A."/>
            <person name="Chaudhuri R.R."/>
            <person name="La Ragione R."/>
            <person name="Hildebrand F."/>
            <person name="Pallen M.J."/>
        </authorList>
    </citation>
    <scope>NUCLEOTIDE SEQUENCE</scope>
    <source>
        <strain evidence="17">4509</strain>
    </source>
</reference>
<evidence type="ECO:0000256" key="2">
    <source>
        <dbReference type="ARBA" id="ARBA00004651"/>
    </source>
</evidence>
<comment type="caution">
    <text evidence="17">The sequence shown here is derived from an EMBL/GenBank/DDBJ whole genome shotgun (WGS) entry which is preliminary data.</text>
</comment>
<evidence type="ECO:0000256" key="8">
    <source>
        <dbReference type="ARBA" id="ARBA00022741"/>
    </source>
</evidence>
<keyword evidence="5" id="KW-0597">Phosphoprotein</keyword>
<evidence type="ECO:0000256" key="6">
    <source>
        <dbReference type="ARBA" id="ARBA00022679"/>
    </source>
</evidence>
<evidence type="ECO:0000256" key="4">
    <source>
        <dbReference type="ARBA" id="ARBA00022475"/>
    </source>
</evidence>
<keyword evidence="10" id="KW-0067">ATP-binding</keyword>
<feature type="transmembrane region" description="Helical" evidence="14">
    <location>
        <begin position="6"/>
        <end position="28"/>
    </location>
</feature>
<dbReference type="PROSITE" id="PS50109">
    <property type="entry name" value="HIS_KIN"/>
    <property type="match status" value="1"/>
</dbReference>
<evidence type="ECO:0000256" key="5">
    <source>
        <dbReference type="ARBA" id="ARBA00022553"/>
    </source>
</evidence>
<evidence type="ECO:0000256" key="3">
    <source>
        <dbReference type="ARBA" id="ARBA00012438"/>
    </source>
</evidence>
<keyword evidence="12" id="KW-0902">Two-component regulatory system</keyword>
<dbReference type="SUPFAM" id="SSF158472">
    <property type="entry name" value="HAMP domain-like"/>
    <property type="match status" value="1"/>
</dbReference>
<dbReference type="EMBL" id="DVMX01000167">
    <property type="protein sequence ID" value="HIU42659.1"/>
    <property type="molecule type" value="Genomic_DNA"/>
</dbReference>
<dbReference type="InterPro" id="IPR050398">
    <property type="entry name" value="HssS/ArlS-like"/>
</dbReference>
<comment type="catalytic activity">
    <reaction evidence="1">
        <text>ATP + protein L-histidine = ADP + protein N-phospho-L-histidine.</text>
        <dbReference type="EC" id="2.7.13.3"/>
    </reaction>
</comment>
<feature type="transmembrane region" description="Helical" evidence="14">
    <location>
        <begin position="163"/>
        <end position="181"/>
    </location>
</feature>
<dbReference type="GO" id="GO:0005524">
    <property type="term" value="F:ATP binding"/>
    <property type="evidence" value="ECO:0007669"/>
    <property type="project" value="UniProtKB-KW"/>
</dbReference>
<dbReference type="Proteomes" id="UP000824082">
    <property type="component" value="Unassembled WGS sequence"/>
</dbReference>
<keyword evidence="7 14" id="KW-0812">Transmembrane</keyword>
<dbReference type="InterPro" id="IPR003660">
    <property type="entry name" value="HAMP_dom"/>
</dbReference>
<evidence type="ECO:0000256" key="7">
    <source>
        <dbReference type="ARBA" id="ARBA00022692"/>
    </source>
</evidence>
<evidence type="ECO:0000259" key="15">
    <source>
        <dbReference type="PROSITE" id="PS50109"/>
    </source>
</evidence>
<feature type="domain" description="HAMP" evidence="16">
    <location>
        <begin position="183"/>
        <end position="235"/>
    </location>
</feature>
<keyword evidence="9 17" id="KW-0418">Kinase</keyword>
<dbReference type="InterPro" id="IPR036890">
    <property type="entry name" value="HATPase_C_sf"/>
</dbReference>
<dbReference type="Pfam" id="PF00512">
    <property type="entry name" value="HisKA"/>
    <property type="match status" value="1"/>
</dbReference>
<dbReference type="PANTHER" id="PTHR45528:SF1">
    <property type="entry name" value="SENSOR HISTIDINE KINASE CPXA"/>
    <property type="match status" value="1"/>
</dbReference>
<dbReference type="InterPro" id="IPR003661">
    <property type="entry name" value="HisK_dim/P_dom"/>
</dbReference>
<evidence type="ECO:0000256" key="1">
    <source>
        <dbReference type="ARBA" id="ARBA00000085"/>
    </source>
</evidence>
<dbReference type="SMART" id="SM00304">
    <property type="entry name" value="HAMP"/>
    <property type="match status" value="1"/>
</dbReference>
<dbReference type="Gene3D" id="3.30.565.10">
    <property type="entry name" value="Histidine kinase-like ATPase, C-terminal domain"/>
    <property type="match status" value="1"/>
</dbReference>
<dbReference type="Pfam" id="PF00672">
    <property type="entry name" value="HAMP"/>
    <property type="match status" value="1"/>
</dbReference>
<evidence type="ECO:0000256" key="14">
    <source>
        <dbReference type="SAM" id="Phobius"/>
    </source>
</evidence>
<dbReference type="PANTHER" id="PTHR45528">
    <property type="entry name" value="SENSOR HISTIDINE KINASE CPXA"/>
    <property type="match status" value="1"/>
</dbReference>